<evidence type="ECO:0000256" key="6">
    <source>
        <dbReference type="SAM" id="MobiDB-lite"/>
    </source>
</evidence>
<evidence type="ECO:0000256" key="1">
    <source>
        <dbReference type="ARBA" id="ARBA00006432"/>
    </source>
</evidence>
<dbReference type="GO" id="GO:0005524">
    <property type="term" value="F:ATP binding"/>
    <property type="evidence" value="ECO:0007669"/>
    <property type="project" value="UniProtKB-KW"/>
</dbReference>
<feature type="region of interest" description="Disordered" evidence="6">
    <location>
        <begin position="1"/>
        <end position="26"/>
    </location>
</feature>
<dbReference type="SUPFAM" id="SSF56801">
    <property type="entry name" value="Acetyl-CoA synthetase-like"/>
    <property type="match status" value="1"/>
</dbReference>
<dbReference type="InterPro" id="IPR020845">
    <property type="entry name" value="AMP-binding_CS"/>
</dbReference>
<gene>
    <name evidence="8" type="ORF">BN980_GECA21s01495g</name>
</gene>
<reference evidence="8" key="1">
    <citation type="submission" date="2014-03" db="EMBL/GenBank/DDBJ databases">
        <authorList>
            <person name="Casaregola S."/>
        </authorList>
    </citation>
    <scope>NUCLEOTIDE SEQUENCE [LARGE SCALE GENOMIC DNA]</scope>
    <source>
        <strain evidence="8">CLIB 918</strain>
    </source>
</reference>
<dbReference type="Proteomes" id="UP000242525">
    <property type="component" value="Unassembled WGS sequence"/>
</dbReference>
<dbReference type="EMBL" id="CCBN010000021">
    <property type="protein sequence ID" value="CDO57454.1"/>
    <property type="molecule type" value="Genomic_DNA"/>
</dbReference>
<dbReference type="AlphaFoldDB" id="A0A0J9XJL2"/>
<dbReference type="GO" id="GO:0005886">
    <property type="term" value="C:plasma membrane"/>
    <property type="evidence" value="ECO:0007669"/>
    <property type="project" value="TreeGrafter"/>
</dbReference>
<dbReference type="PROSITE" id="PS00455">
    <property type="entry name" value="AMP_BINDING"/>
    <property type="match status" value="1"/>
</dbReference>
<proteinExistence type="inferred from homology"/>
<dbReference type="PANTHER" id="PTHR43272">
    <property type="entry name" value="LONG-CHAIN-FATTY-ACID--COA LIGASE"/>
    <property type="match status" value="1"/>
</dbReference>
<keyword evidence="2" id="KW-0436">Ligase</keyword>
<evidence type="ECO:0000256" key="5">
    <source>
        <dbReference type="ARBA" id="ARBA00036813"/>
    </source>
</evidence>
<dbReference type="PANTHER" id="PTHR43272:SF83">
    <property type="entry name" value="ACYL-COA SYNTHETASE LONG-CHAIN, ISOFORM J"/>
    <property type="match status" value="1"/>
</dbReference>
<dbReference type="Gene3D" id="3.40.50.12780">
    <property type="entry name" value="N-terminal domain of ligase-like"/>
    <property type="match status" value="1"/>
</dbReference>
<comment type="catalytic activity">
    <reaction evidence="5">
        <text>a long-chain fatty acid + ATP + CoA = a long-chain fatty acyl-CoA + AMP + diphosphate</text>
        <dbReference type="Rhea" id="RHEA:15421"/>
        <dbReference type="ChEBI" id="CHEBI:30616"/>
        <dbReference type="ChEBI" id="CHEBI:33019"/>
        <dbReference type="ChEBI" id="CHEBI:57287"/>
        <dbReference type="ChEBI" id="CHEBI:57560"/>
        <dbReference type="ChEBI" id="CHEBI:83139"/>
        <dbReference type="ChEBI" id="CHEBI:456215"/>
        <dbReference type="EC" id="6.2.1.3"/>
    </reaction>
</comment>
<keyword evidence="9" id="KW-1185">Reference proteome</keyword>
<feature type="compositionally biased region" description="Polar residues" evidence="6">
    <location>
        <begin position="1"/>
        <end position="12"/>
    </location>
</feature>
<dbReference type="InterPro" id="IPR042099">
    <property type="entry name" value="ANL_N_sf"/>
</dbReference>
<dbReference type="OrthoDB" id="1700726at2759"/>
<feature type="domain" description="AMP-dependent synthetase/ligase" evidence="7">
    <location>
        <begin position="92"/>
        <end position="512"/>
    </location>
</feature>
<dbReference type="STRING" id="1173061.A0A0J9XJL2"/>
<dbReference type="GO" id="GO:0004467">
    <property type="term" value="F:long-chain fatty acid-CoA ligase activity"/>
    <property type="evidence" value="ECO:0007669"/>
    <property type="project" value="UniProtKB-EC"/>
</dbReference>
<evidence type="ECO:0000256" key="3">
    <source>
        <dbReference type="ARBA" id="ARBA00022741"/>
    </source>
</evidence>
<dbReference type="GO" id="GO:0005783">
    <property type="term" value="C:endoplasmic reticulum"/>
    <property type="evidence" value="ECO:0007669"/>
    <property type="project" value="TreeGrafter"/>
</dbReference>
<comment type="similarity">
    <text evidence="1">Belongs to the ATP-dependent AMP-binding enzyme family.</text>
</comment>
<keyword evidence="4" id="KW-0067">ATP-binding</keyword>
<evidence type="ECO:0000313" key="9">
    <source>
        <dbReference type="Proteomes" id="UP000242525"/>
    </source>
</evidence>
<dbReference type="Pfam" id="PF00501">
    <property type="entry name" value="AMP-binding"/>
    <property type="match status" value="1"/>
</dbReference>
<organism evidence="8 9">
    <name type="scientific">Geotrichum candidum</name>
    <name type="common">Oospora lactis</name>
    <name type="synonym">Dipodascus geotrichum</name>
    <dbReference type="NCBI Taxonomy" id="1173061"/>
    <lineage>
        <taxon>Eukaryota</taxon>
        <taxon>Fungi</taxon>
        <taxon>Dikarya</taxon>
        <taxon>Ascomycota</taxon>
        <taxon>Saccharomycotina</taxon>
        <taxon>Dipodascomycetes</taxon>
        <taxon>Dipodascales</taxon>
        <taxon>Dipodascaceae</taxon>
        <taxon>Geotrichum</taxon>
    </lineage>
</organism>
<evidence type="ECO:0000313" key="8">
    <source>
        <dbReference type="EMBL" id="CDO57454.1"/>
    </source>
</evidence>
<sequence>MLNWLTGPQDQSVIVGPAQPGETAPRRNIGAKDGLYKYPDNVPEMSTIYGILTWAVKQYPELKAMGSRKLIATHEKEKIVSKKIDGKIQQIPRKWTYYELSGYNYLSYTELLNIVHDYAAGLLAIGIQPKGKEIFHIYAQTSAEWMQTALALNANAITVATAYDTLGEEGVTHSFTQTESIGVFVDNTNLHTLINPLKKATNIRIVIYKDDIDDPERSDEINQIKAIRPNIKVYSYSEVIKLGKEKFTEPITPSPEDIALIMYTSGSTGPPKGVVLTNANVAAGVAGTGMNISHDSVAPGSKLLAFLPLAHILEFTFELLTFYWGGILGYGTIKTISDVSMHNCVGDIREFKPNMIVGVPAVWETVRKGILGKIEQLPPLKQKMFWGAYYAKTSLAKYGLPMPLVDRLIFSKIKEATGGCLRFNFNGGAAISYDTQEFITNVLAPMVIGYGLTETNANCCLMAPKHFAYGTQGPLSQSVTVKLVDVPDAGYFAKNNQGEVYIKGPCVMTEYYKNEQETKEAMTEDGWFKSGDIGEWTPAGHIRLIDRKKNLVKTLNGEYIAIEKLESVYRSNPYILNICVYADQNQVKPIAIIVPNPNPVEKLAKELGVETHEDIAQDPKVSKAIQKSIIETGANSGLKGIELIAGVVISKHEWTPQNGFLTSAQKLERRKILADNKKEIDELYKETS</sequence>
<evidence type="ECO:0000259" key="7">
    <source>
        <dbReference type="Pfam" id="PF00501"/>
    </source>
</evidence>
<dbReference type="GO" id="GO:0005811">
    <property type="term" value="C:lipid droplet"/>
    <property type="evidence" value="ECO:0007669"/>
    <property type="project" value="TreeGrafter"/>
</dbReference>
<comment type="caution">
    <text evidence="8">The sequence shown here is derived from an EMBL/GenBank/DDBJ whole genome shotgun (WGS) entry which is preliminary data.</text>
</comment>
<evidence type="ECO:0000256" key="2">
    <source>
        <dbReference type="ARBA" id="ARBA00022598"/>
    </source>
</evidence>
<protein>
    <submittedName>
        <fullName evidence="8">Similar to Saccharomyces cerevisiae YOR317W FAA1 Long chain fatty acyl-CoA synthetase</fullName>
    </submittedName>
</protein>
<evidence type="ECO:0000256" key="4">
    <source>
        <dbReference type="ARBA" id="ARBA00022840"/>
    </source>
</evidence>
<keyword evidence="3" id="KW-0547">Nucleotide-binding</keyword>
<name>A0A0J9XJL2_GEOCN</name>
<accession>A0A0J9XJL2</accession>
<dbReference type="InterPro" id="IPR000873">
    <property type="entry name" value="AMP-dep_synth/lig_dom"/>
</dbReference>
<dbReference type="GO" id="GO:0035336">
    <property type="term" value="P:long-chain fatty-acyl-CoA metabolic process"/>
    <property type="evidence" value="ECO:0007669"/>
    <property type="project" value="TreeGrafter"/>
</dbReference>